<organism evidence="1 2">
    <name type="scientific">Senna tora</name>
    <dbReference type="NCBI Taxonomy" id="362788"/>
    <lineage>
        <taxon>Eukaryota</taxon>
        <taxon>Viridiplantae</taxon>
        <taxon>Streptophyta</taxon>
        <taxon>Embryophyta</taxon>
        <taxon>Tracheophyta</taxon>
        <taxon>Spermatophyta</taxon>
        <taxon>Magnoliopsida</taxon>
        <taxon>eudicotyledons</taxon>
        <taxon>Gunneridae</taxon>
        <taxon>Pentapetalae</taxon>
        <taxon>rosids</taxon>
        <taxon>fabids</taxon>
        <taxon>Fabales</taxon>
        <taxon>Fabaceae</taxon>
        <taxon>Caesalpinioideae</taxon>
        <taxon>Cassia clade</taxon>
        <taxon>Senna</taxon>
    </lineage>
</organism>
<evidence type="ECO:0000313" key="2">
    <source>
        <dbReference type="Proteomes" id="UP000634136"/>
    </source>
</evidence>
<dbReference type="Proteomes" id="UP000634136">
    <property type="component" value="Unassembled WGS sequence"/>
</dbReference>
<dbReference type="AlphaFoldDB" id="A0A834W8U8"/>
<name>A0A834W8U8_9FABA</name>
<accession>A0A834W8U8</accession>
<proteinExistence type="predicted"/>
<dbReference type="OrthoDB" id="1870516at2759"/>
<reference evidence="1" key="1">
    <citation type="submission" date="2020-09" db="EMBL/GenBank/DDBJ databases">
        <title>Genome-Enabled Discovery of Anthraquinone Biosynthesis in Senna tora.</title>
        <authorList>
            <person name="Kang S.-H."/>
            <person name="Pandey R.P."/>
            <person name="Lee C.-M."/>
            <person name="Sim J.-S."/>
            <person name="Jeong J.-T."/>
            <person name="Choi B.-S."/>
            <person name="Jung M."/>
            <person name="Ginzburg D."/>
            <person name="Zhao K."/>
            <person name="Won S.Y."/>
            <person name="Oh T.-J."/>
            <person name="Yu Y."/>
            <person name="Kim N.-H."/>
            <person name="Lee O.R."/>
            <person name="Lee T.-H."/>
            <person name="Bashyal P."/>
            <person name="Kim T.-S."/>
            <person name="Lee W.-H."/>
            <person name="Kawkins C."/>
            <person name="Kim C.-K."/>
            <person name="Kim J.S."/>
            <person name="Ahn B.O."/>
            <person name="Rhee S.Y."/>
            <person name="Sohng J.K."/>
        </authorList>
    </citation>
    <scope>NUCLEOTIDE SEQUENCE</scope>
    <source>
        <tissue evidence="1">Leaf</tissue>
    </source>
</reference>
<dbReference type="EMBL" id="JAAIUW010000011">
    <property type="protein sequence ID" value="KAF7808264.1"/>
    <property type="molecule type" value="Genomic_DNA"/>
</dbReference>
<gene>
    <name evidence="1" type="ORF">G2W53_035007</name>
</gene>
<comment type="caution">
    <text evidence="1">The sequence shown here is derived from an EMBL/GenBank/DDBJ whole genome shotgun (WGS) entry which is preliminary data.</text>
</comment>
<keyword evidence="2" id="KW-1185">Reference proteome</keyword>
<protein>
    <submittedName>
        <fullName evidence="1">Stress-response A/B barrel domain-containing protein isoform X1</fullName>
    </submittedName>
</protein>
<sequence length="170" mass="19597">MAVIKNVNFYFNVILQWPFAIRHLLIWNSSCSGHSPSPALHADTFLSTRFLRPSHADACMMSRLVSLLLQINLIHLFSSTAQAQAEAGEEYAHLQRIHHQEQEKRPYYECLVVYDAQNIKKRFHPKRLNCSNYMWVHRNYGGYKMGTRICLASQICVRSVRSLMATVGQG</sequence>
<evidence type="ECO:0000313" key="1">
    <source>
        <dbReference type="EMBL" id="KAF7808264.1"/>
    </source>
</evidence>